<dbReference type="EMBL" id="HBGG01025842">
    <property type="protein sequence ID" value="CAD9211122.1"/>
    <property type="molecule type" value="Transcribed_RNA"/>
</dbReference>
<organism evidence="2">
    <name type="scientific">Tetraselmis chuii</name>
    <dbReference type="NCBI Taxonomy" id="63592"/>
    <lineage>
        <taxon>Eukaryota</taxon>
        <taxon>Viridiplantae</taxon>
        <taxon>Chlorophyta</taxon>
        <taxon>core chlorophytes</taxon>
        <taxon>Chlorodendrophyceae</taxon>
        <taxon>Chlorodendrales</taxon>
        <taxon>Chlorodendraceae</taxon>
        <taxon>Tetraselmis</taxon>
    </lineage>
</organism>
<protein>
    <submittedName>
        <fullName evidence="2">Uncharacterized protein</fullName>
    </submittedName>
</protein>
<evidence type="ECO:0000256" key="1">
    <source>
        <dbReference type="SAM" id="MobiDB-lite"/>
    </source>
</evidence>
<evidence type="ECO:0000313" key="2">
    <source>
        <dbReference type="EMBL" id="CAD9211122.1"/>
    </source>
</evidence>
<proteinExistence type="predicted"/>
<dbReference type="AlphaFoldDB" id="A0A7S1SWF7"/>
<name>A0A7S1SWF7_9CHLO</name>
<accession>A0A7S1SWF7</accession>
<feature type="region of interest" description="Disordered" evidence="1">
    <location>
        <begin position="194"/>
        <end position="216"/>
    </location>
</feature>
<reference evidence="2" key="1">
    <citation type="submission" date="2021-01" db="EMBL/GenBank/DDBJ databases">
        <authorList>
            <person name="Corre E."/>
            <person name="Pelletier E."/>
            <person name="Niang G."/>
            <person name="Scheremetjew M."/>
            <person name="Finn R."/>
            <person name="Kale V."/>
            <person name="Holt S."/>
            <person name="Cochrane G."/>
            <person name="Meng A."/>
            <person name="Brown T."/>
            <person name="Cohen L."/>
        </authorList>
    </citation>
    <scope>NUCLEOTIDE SEQUENCE</scope>
    <source>
        <strain evidence="2">PLY429</strain>
    </source>
</reference>
<sequence>MSDTDQVSRSLGVLLSKALTEQEQALREGQHDEPAAEIAIHAFQKKVMEGIKLRMMAEIKRGTAVDEELEGLQQQILAKASVLAKYRKEVPLKAQEHLSATLQRLRPPVSPEVAGTVNTDEGQQVTEDKENMMAENMSPNSDELRARLQGAASKAPTLRAKLKECLDRMERVTKAVSAVQCNATPTTVERVLIGTPAPGKSTTNTAHTPVAESTPGDVLTRKRLLNDLKPIPYEL</sequence>
<gene>
    <name evidence="2" type="ORF">TCHU04912_LOCUS13361</name>
</gene>